<dbReference type="InterPro" id="IPR043472">
    <property type="entry name" value="Macro_dom-like"/>
</dbReference>
<reference evidence="2 3" key="1">
    <citation type="submission" date="2019-03" db="EMBL/GenBank/DDBJ databases">
        <title>Deep-cultivation of Planctomycetes and their phenomic and genomic characterization uncovers novel biology.</title>
        <authorList>
            <person name="Wiegand S."/>
            <person name="Jogler M."/>
            <person name="Boedeker C."/>
            <person name="Pinto D."/>
            <person name="Vollmers J."/>
            <person name="Rivas-Marin E."/>
            <person name="Kohn T."/>
            <person name="Peeters S.H."/>
            <person name="Heuer A."/>
            <person name="Rast P."/>
            <person name="Oberbeckmann S."/>
            <person name="Bunk B."/>
            <person name="Jeske O."/>
            <person name="Meyerdierks A."/>
            <person name="Storesund J.E."/>
            <person name="Kallscheuer N."/>
            <person name="Luecker S."/>
            <person name="Lage O.M."/>
            <person name="Pohl T."/>
            <person name="Merkel B.J."/>
            <person name="Hornburger P."/>
            <person name="Mueller R.-W."/>
            <person name="Bruemmer F."/>
            <person name="Labrenz M."/>
            <person name="Spormann A.M."/>
            <person name="Op den Camp H."/>
            <person name="Overmann J."/>
            <person name="Amann R."/>
            <person name="Jetten M.S.M."/>
            <person name="Mascher T."/>
            <person name="Medema M.H."/>
            <person name="Devos D.P."/>
            <person name="Kaster A.-K."/>
            <person name="Ovreas L."/>
            <person name="Rohde M."/>
            <person name="Galperin M.Y."/>
            <person name="Jogler C."/>
        </authorList>
    </citation>
    <scope>NUCLEOTIDE SEQUENCE [LARGE SCALE GENOMIC DNA]</scope>
    <source>
        <strain evidence="2 3">Enr13</strain>
    </source>
</reference>
<dbReference type="Pfam" id="PF01661">
    <property type="entry name" value="Macro"/>
    <property type="match status" value="1"/>
</dbReference>
<dbReference type="SMART" id="SM00506">
    <property type="entry name" value="A1pp"/>
    <property type="match status" value="1"/>
</dbReference>
<dbReference type="EMBL" id="CP037423">
    <property type="protein sequence ID" value="QDV42062.1"/>
    <property type="molecule type" value="Genomic_DNA"/>
</dbReference>
<name>A0A518HMH8_9BACT</name>
<evidence type="ECO:0000313" key="3">
    <source>
        <dbReference type="Proteomes" id="UP000319004"/>
    </source>
</evidence>
<keyword evidence="3" id="KW-1185">Reference proteome</keyword>
<gene>
    <name evidence="2" type="ORF">Enr13x_19050</name>
</gene>
<accession>A0A518HMH8</accession>
<evidence type="ECO:0000259" key="1">
    <source>
        <dbReference type="PROSITE" id="PS51154"/>
    </source>
</evidence>
<dbReference type="AlphaFoldDB" id="A0A518HMH8"/>
<evidence type="ECO:0000313" key="2">
    <source>
        <dbReference type="EMBL" id="QDV42062.1"/>
    </source>
</evidence>
<proteinExistence type="predicted"/>
<dbReference type="Proteomes" id="UP000319004">
    <property type="component" value="Chromosome"/>
</dbReference>
<dbReference type="KEGG" id="snep:Enr13x_19050"/>
<organism evidence="2 3">
    <name type="scientific">Stieleria neptunia</name>
    <dbReference type="NCBI Taxonomy" id="2527979"/>
    <lineage>
        <taxon>Bacteria</taxon>
        <taxon>Pseudomonadati</taxon>
        <taxon>Planctomycetota</taxon>
        <taxon>Planctomycetia</taxon>
        <taxon>Pirellulales</taxon>
        <taxon>Pirellulaceae</taxon>
        <taxon>Stieleria</taxon>
    </lineage>
</organism>
<dbReference type="Gene3D" id="3.40.220.10">
    <property type="entry name" value="Leucine Aminopeptidase, subunit E, domain 1"/>
    <property type="match status" value="1"/>
</dbReference>
<dbReference type="InterPro" id="IPR002589">
    <property type="entry name" value="Macro_dom"/>
</dbReference>
<dbReference type="SUPFAM" id="SSF52949">
    <property type="entry name" value="Macro domain-like"/>
    <property type="match status" value="1"/>
</dbReference>
<sequence length="324" mass="36509">MPGLEWTGSPIVPAFQASANPFFRYRWLTPPASIVPALQASSRLHKEIGPTRGVKFFKAIPMGYIGTERRWLGLSSWPDARTIRPHTQARSRRQSKTQCRSPCRGERWTFCHLENLYAMALPIDLWLIHPEAEMCDAFRDRFEGLPRVTVIQSRFEDLPPHDCFVTAANAFGIMNAGIDAAVVRFHGDELMRRVQARIMDEYLGEQPIGTSFIESTGTAGYPFIAHSPTMRVPGSIEGTDKVYAATWASLLAVYRHKASSQTQIETVVFPAMGAGFGGVPFLEVARQMAVAYRHYLSPPHRMDWDMVAGRQRAIHYDGKRQVSR</sequence>
<protein>
    <submittedName>
        <fullName evidence="2">RNase III inhibitor</fullName>
    </submittedName>
</protein>
<dbReference type="PROSITE" id="PS51154">
    <property type="entry name" value="MACRO"/>
    <property type="match status" value="1"/>
</dbReference>
<feature type="domain" description="Macro" evidence="1">
    <location>
        <begin position="135"/>
        <end position="324"/>
    </location>
</feature>